<keyword evidence="4" id="KW-1133">Transmembrane helix</keyword>
<comment type="caution">
    <text evidence="5">The sequence shown here is derived from an EMBL/GenBank/DDBJ whole genome shotgun (WGS) entry which is preliminary data.</text>
</comment>
<sequence>MTPIEPVPDGPEAGPAHSATPSPGPPIGSLPRWIPDQPYPSVPMAATPRGRWRTRIVTGLAAIVLAFCAGVTGGYLAHRLDGTNSIIASVGAPAAGVVDRDSLARVAAAVQQSVVSIDAGTAEGSGVILSTNGYVLTNNHVVSMARGRTVQLTFAGGRTATAGIVGTDTAHDVAVVRANGVSGLPAATFGDSQKVQVGDAVLAIGSPLGLQGTVTAGIVSALHRDLRGPARSAGTFFSITDAIQTDAAINPGNSGGALVDRAGRVVGINTAIATAGQSEGNIGVGFAIPSNTAKQIADRIMTS</sequence>
<dbReference type="PANTHER" id="PTHR43343:SF3">
    <property type="entry name" value="PROTEASE DO-LIKE 8, CHLOROPLASTIC"/>
    <property type="match status" value="1"/>
</dbReference>
<dbReference type="InterPro" id="IPR051201">
    <property type="entry name" value="Chloro_Bact_Ser_Proteases"/>
</dbReference>
<accession>A0A8J3LT35</accession>
<organism evidence="5 6">
    <name type="scientific">Planosporangium flavigriseum</name>
    <dbReference type="NCBI Taxonomy" id="373681"/>
    <lineage>
        <taxon>Bacteria</taxon>
        <taxon>Bacillati</taxon>
        <taxon>Actinomycetota</taxon>
        <taxon>Actinomycetes</taxon>
        <taxon>Micromonosporales</taxon>
        <taxon>Micromonosporaceae</taxon>
        <taxon>Planosporangium</taxon>
    </lineage>
</organism>
<dbReference type="PRINTS" id="PR00834">
    <property type="entry name" value="PROTEASES2C"/>
</dbReference>
<keyword evidence="6" id="KW-1185">Reference proteome</keyword>
<dbReference type="GO" id="GO:0006508">
    <property type="term" value="P:proteolysis"/>
    <property type="evidence" value="ECO:0007669"/>
    <property type="project" value="UniProtKB-KW"/>
</dbReference>
<dbReference type="GO" id="GO:0004252">
    <property type="term" value="F:serine-type endopeptidase activity"/>
    <property type="evidence" value="ECO:0007669"/>
    <property type="project" value="InterPro"/>
</dbReference>
<proteinExistence type="predicted"/>
<evidence type="ECO:0000256" key="2">
    <source>
        <dbReference type="ARBA" id="ARBA00022801"/>
    </source>
</evidence>
<feature type="region of interest" description="Disordered" evidence="3">
    <location>
        <begin position="1"/>
        <end position="34"/>
    </location>
</feature>
<evidence type="ECO:0008006" key="7">
    <source>
        <dbReference type="Google" id="ProtNLM"/>
    </source>
</evidence>
<dbReference type="Gene3D" id="2.40.10.120">
    <property type="match status" value="1"/>
</dbReference>
<keyword evidence="4" id="KW-0472">Membrane</keyword>
<feature type="transmembrane region" description="Helical" evidence="4">
    <location>
        <begin position="56"/>
        <end position="77"/>
    </location>
</feature>
<dbReference type="EMBL" id="BONU01000051">
    <property type="protein sequence ID" value="GIG76340.1"/>
    <property type="molecule type" value="Genomic_DNA"/>
</dbReference>
<evidence type="ECO:0000313" key="5">
    <source>
        <dbReference type="EMBL" id="GIG76340.1"/>
    </source>
</evidence>
<dbReference type="SUPFAM" id="SSF50494">
    <property type="entry name" value="Trypsin-like serine proteases"/>
    <property type="match status" value="1"/>
</dbReference>
<keyword evidence="2" id="KW-0378">Hydrolase</keyword>
<evidence type="ECO:0000256" key="4">
    <source>
        <dbReference type="SAM" id="Phobius"/>
    </source>
</evidence>
<evidence type="ECO:0000313" key="6">
    <source>
        <dbReference type="Proteomes" id="UP000653674"/>
    </source>
</evidence>
<name>A0A8J3LT35_9ACTN</name>
<reference evidence="5" key="1">
    <citation type="submission" date="2021-01" db="EMBL/GenBank/DDBJ databases">
        <title>Whole genome shotgun sequence of Planosporangium flavigriseum NBRC 105377.</title>
        <authorList>
            <person name="Komaki H."/>
            <person name="Tamura T."/>
        </authorList>
    </citation>
    <scope>NUCLEOTIDE SEQUENCE</scope>
    <source>
        <strain evidence="5">NBRC 105377</strain>
    </source>
</reference>
<dbReference type="Proteomes" id="UP000653674">
    <property type="component" value="Unassembled WGS sequence"/>
</dbReference>
<dbReference type="Pfam" id="PF13365">
    <property type="entry name" value="Trypsin_2"/>
    <property type="match status" value="1"/>
</dbReference>
<dbReference type="InterPro" id="IPR009003">
    <property type="entry name" value="Peptidase_S1_PA"/>
</dbReference>
<evidence type="ECO:0000256" key="3">
    <source>
        <dbReference type="SAM" id="MobiDB-lite"/>
    </source>
</evidence>
<evidence type="ECO:0000256" key="1">
    <source>
        <dbReference type="ARBA" id="ARBA00022670"/>
    </source>
</evidence>
<keyword evidence="1" id="KW-0645">Protease</keyword>
<dbReference type="PANTHER" id="PTHR43343">
    <property type="entry name" value="PEPTIDASE S12"/>
    <property type="match status" value="1"/>
</dbReference>
<dbReference type="InterPro" id="IPR001940">
    <property type="entry name" value="Peptidase_S1C"/>
</dbReference>
<protein>
    <recommendedName>
        <fullName evidence="7">Serine protease PepD</fullName>
    </recommendedName>
</protein>
<keyword evidence="4" id="KW-0812">Transmembrane</keyword>
<gene>
    <name evidence="5" type="ORF">Pfl04_47440</name>
</gene>
<dbReference type="AlphaFoldDB" id="A0A8J3LT35"/>